<keyword evidence="5" id="KW-0963">Cytoplasm</keyword>
<feature type="domain" description="Thymidylate synthase/dCMP hydroxymethylase" evidence="6">
    <location>
        <begin position="2"/>
        <end position="264"/>
    </location>
</feature>
<evidence type="ECO:0000256" key="3">
    <source>
        <dbReference type="ARBA" id="ARBA00022679"/>
    </source>
</evidence>
<dbReference type="InterPro" id="IPR000398">
    <property type="entry name" value="Thymidylate_synthase"/>
</dbReference>
<evidence type="ECO:0000313" key="8">
    <source>
        <dbReference type="Proteomes" id="UP000604381"/>
    </source>
</evidence>
<feature type="binding site" description="in other chain" evidence="5">
    <location>
        <begin position="207"/>
        <end position="209"/>
    </location>
    <ligand>
        <name>dUMP</name>
        <dbReference type="ChEBI" id="CHEBI:246422"/>
        <note>ligand shared between dimeric partners</note>
    </ligand>
</feature>
<dbReference type="InterPro" id="IPR023451">
    <property type="entry name" value="Thymidate_synth/dCMP_Mease_dom"/>
</dbReference>
<name>A0A930UHS6_9GAMM</name>
<dbReference type="GO" id="GO:0006235">
    <property type="term" value="P:dTTP biosynthetic process"/>
    <property type="evidence" value="ECO:0007669"/>
    <property type="project" value="UniProtKB-UniRule"/>
</dbReference>
<comment type="caution">
    <text evidence="7">The sequence shown here is derived from an EMBL/GenBank/DDBJ whole genome shotgun (WGS) entry which is preliminary data.</text>
</comment>
<protein>
    <recommendedName>
        <fullName evidence="1 5">Thymidylate synthase</fullName>
        <shortName evidence="5">TS</shortName>
        <shortName evidence="5">TSase</shortName>
        <ecNumber evidence="1 5">2.1.1.45</ecNumber>
    </recommendedName>
</protein>
<proteinExistence type="inferred from homology"/>
<dbReference type="PRINTS" id="PR00108">
    <property type="entry name" value="THYMDSNTHASE"/>
</dbReference>
<dbReference type="GO" id="GO:0032259">
    <property type="term" value="P:methylation"/>
    <property type="evidence" value="ECO:0007669"/>
    <property type="project" value="UniProtKB-KW"/>
</dbReference>
<dbReference type="NCBIfam" id="NF002497">
    <property type="entry name" value="PRK01827.1-3"/>
    <property type="match status" value="1"/>
</dbReference>
<accession>A0A930UHS6</accession>
<evidence type="ECO:0000313" key="7">
    <source>
        <dbReference type="EMBL" id="MBF2735137.1"/>
    </source>
</evidence>
<comment type="similarity">
    <text evidence="5">Belongs to the thymidylate synthase family. Bacterial-type ThyA subfamily.</text>
</comment>
<evidence type="ECO:0000256" key="1">
    <source>
        <dbReference type="ARBA" id="ARBA00011947"/>
    </source>
</evidence>
<dbReference type="EC" id="2.1.1.45" evidence="1 5"/>
<evidence type="ECO:0000256" key="4">
    <source>
        <dbReference type="ARBA" id="ARBA00022727"/>
    </source>
</evidence>
<sequence length="264" mass="29678">MKNYLDLLADVLANGSERDDRTGVGTIAVFGRQLRFDLRAGFPLVTTKKLHLRSIVHELLWYLRGDTNVRYLKEHGVSIWDEWADADGELGPLYGRQWRGWRGPDGAVHDQIADLVAQIKADPSSRRLLLSSWNVGELGQMRLLPCHVLAQAWVDRGALSLHLYQRSADLFLGVPFNIAVYSLLAHMLAQVCGLKAGDFVHSFGDAHIYRSHLEQVKTQLGREPRPLPRLELNPAVDDIFAFGYEDVKFHGYDPHPAIKAPVAV</sequence>
<dbReference type="Pfam" id="PF00303">
    <property type="entry name" value="Thymidylat_synt"/>
    <property type="match status" value="1"/>
</dbReference>
<dbReference type="AlphaFoldDB" id="A0A930UHS6"/>
<dbReference type="CDD" id="cd00351">
    <property type="entry name" value="TS_Pyrimidine_HMase"/>
    <property type="match status" value="1"/>
</dbReference>
<dbReference type="NCBIfam" id="TIGR03284">
    <property type="entry name" value="thym_sym"/>
    <property type="match status" value="2"/>
</dbReference>
<evidence type="ECO:0000256" key="2">
    <source>
        <dbReference type="ARBA" id="ARBA00022603"/>
    </source>
</evidence>
<keyword evidence="4 5" id="KW-0545">Nucleotide biosynthesis</keyword>
<comment type="catalytic activity">
    <reaction evidence="5">
        <text>dUMP + (6R)-5,10-methylene-5,6,7,8-tetrahydrofolate = 7,8-dihydrofolate + dTMP</text>
        <dbReference type="Rhea" id="RHEA:12104"/>
        <dbReference type="ChEBI" id="CHEBI:15636"/>
        <dbReference type="ChEBI" id="CHEBI:57451"/>
        <dbReference type="ChEBI" id="CHEBI:63528"/>
        <dbReference type="ChEBI" id="CHEBI:246422"/>
        <dbReference type="EC" id="2.1.1.45"/>
    </reaction>
</comment>
<comment type="function">
    <text evidence="5">Catalyzes the reductive methylation of 2'-deoxyuridine-5'-monophosphate (dUMP) to 2'-deoxythymidine-5'-monophosphate (dTMP) while utilizing 5,10-methylenetetrahydrofolate (mTHF) as the methyl donor and reductant in the reaction, yielding dihydrofolate (DHF) as a by-product. This enzymatic reaction provides an intracellular de novo source of dTMP, an essential precursor for DNA biosynthesis.</text>
</comment>
<dbReference type="EMBL" id="JADHEI010000033">
    <property type="protein sequence ID" value="MBF2735137.1"/>
    <property type="molecule type" value="Genomic_DNA"/>
</dbReference>
<dbReference type="HAMAP" id="MF_00008">
    <property type="entry name" value="Thymidy_synth_bact"/>
    <property type="match status" value="1"/>
</dbReference>
<dbReference type="Gene3D" id="3.30.572.10">
    <property type="entry name" value="Thymidylate synthase/dCMP hydroxymethylase domain"/>
    <property type="match status" value="1"/>
</dbReference>
<keyword evidence="2 5" id="KW-0489">Methyltransferase</keyword>
<dbReference type="InterPro" id="IPR045097">
    <property type="entry name" value="Thymidate_synth/dCMP_Mease"/>
</dbReference>
<dbReference type="InterPro" id="IPR036926">
    <property type="entry name" value="Thymidate_synth/dCMP_Mease_sf"/>
</dbReference>
<comment type="pathway">
    <text evidence="5">Pyrimidine metabolism; dTTP biosynthesis.</text>
</comment>
<dbReference type="GO" id="GO:0006231">
    <property type="term" value="P:dTMP biosynthetic process"/>
    <property type="evidence" value="ECO:0007669"/>
    <property type="project" value="UniProtKB-UniRule"/>
</dbReference>
<gene>
    <name evidence="5" type="primary">thyA</name>
    <name evidence="7" type="ORF">ISN26_03495</name>
</gene>
<feature type="active site" description="Nucleophile" evidence="5">
    <location>
        <position position="146"/>
    </location>
</feature>
<dbReference type="FunFam" id="3.30.572.10:FF:000013">
    <property type="entry name" value="Thymidylate synthase"/>
    <property type="match status" value="1"/>
</dbReference>
<dbReference type="GO" id="GO:0005829">
    <property type="term" value="C:cytosol"/>
    <property type="evidence" value="ECO:0007669"/>
    <property type="project" value="TreeGrafter"/>
</dbReference>
<feature type="binding site" evidence="5">
    <location>
        <begin position="126"/>
        <end position="127"/>
    </location>
    <ligand>
        <name>dUMP</name>
        <dbReference type="ChEBI" id="CHEBI:246422"/>
        <note>ligand shared between dimeric partners</note>
    </ligand>
</feature>
<comment type="subcellular location">
    <subcellularLocation>
        <location evidence="5">Cytoplasm</location>
    </subcellularLocation>
</comment>
<feature type="binding site" evidence="5">
    <location>
        <position position="169"/>
    </location>
    <ligand>
        <name>(6R)-5,10-methylene-5,6,7,8-tetrahydrofolate</name>
        <dbReference type="ChEBI" id="CHEBI:15636"/>
    </ligand>
</feature>
<dbReference type="PANTHER" id="PTHR11548:SF9">
    <property type="entry name" value="THYMIDYLATE SYNTHASE"/>
    <property type="match status" value="1"/>
</dbReference>
<comment type="subunit">
    <text evidence="5">Homodimer.</text>
</comment>
<dbReference type="PANTHER" id="PTHR11548">
    <property type="entry name" value="THYMIDYLATE SYNTHASE 1"/>
    <property type="match status" value="1"/>
</dbReference>
<feature type="binding site" description="in other chain" evidence="5">
    <location>
        <position position="177"/>
    </location>
    <ligand>
        <name>dUMP</name>
        <dbReference type="ChEBI" id="CHEBI:246422"/>
        <note>ligand shared between dimeric partners</note>
    </ligand>
</feature>
<feature type="binding site" evidence="5">
    <location>
        <position position="51"/>
    </location>
    <ligand>
        <name>(6R)-5,10-methylene-5,6,7,8-tetrahydrofolate</name>
        <dbReference type="ChEBI" id="CHEBI:15636"/>
    </ligand>
</feature>
<dbReference type="SUPFAM" id="SSF55831">
    <property type="entry name" value="Thymidylate synthase/dCMP hydroxymethylase"/>
    <property type="match status" value="1"/>
</dbReference>
<reference evidence="7" key="1">
    <citation type="submission" date="2020-10" db="EMBL/GenBank/DDBJ databases">
        <title>An improved Amphimedon queenslandica hologenome assembly reveals how three proteobacterial symbionts can extend the metabolic phenotypic of their marine sponge host.</title>
        <authorList>
            <person name="Degnan B."/>
            <person name="Degnan S."/>
            <person name="Xiang X."/>
        </authorList>
    </citation>
    <scope>NUCLEOTIDE SEQUENCE</scope>
    <source>
        <strain evidence="7">AqS2</strain>
    </source>
</reference>
<keyword evidence="3 5" id="KW-0808">Transferase</keyword>
<feature type="binding site" evidence="5">
    <location>
        <position position="263"/>
    </location>
    <ligand>
        <name>(6R)-5,10-methylene-5,6,7,8-tetrahydrofolate</name>
        <dbReference type="ChEBI" id="CHEBI:15636"/>
    </ligand>
</feature>
<feature type="binding site" description="in other chain" evidence="5">
    <location>
        <position position="21"/>
    </location>
    <ligand>
        <name>dUMP</name>
        <dbReference type="ChEBI" id="CHEBI:246422"/>
        <note>ligand shared between dimeric partners</note>
    </ligand>
</feature>
<dbReference type="Proteomes" id="UP000604381">
    <property type="component" value="Unassembled WGS sequence"/>
</dbReference>
<keyword evidence="8" id="KW-1185">Reference proteome</keyword>
<evidence type="ECO:0000259" key="6">
    <source>
        <dbReference type="Pfam" id="PF00303"/>
    </source>
</evidence>
<feature type="binding site" description="in other chain" evidence="5">
    <location>
        <begin position="166"/>
        <end position="169"/>
    </location>
    <ligand>
        <name>dUMP</name>
        <dbReference type="ChEBI" id="CHEBI:246422"/>
        <note>ligand shared between dimeric partners</note>
    </ligand>
</feature>
<dbReference type="GO" id="GO:0004799">
    <property type="term" value="F:thymidylate synthase activity"/>
    <property type="evidence" value="ECO:0007669"/>
    <property type="project" value="UniProtKB-UniRule"/>
</dbReference>
<evidence type="ECO:0000256" key="5">
    <source>
        <dbReference type="HAMAP-Rule" id="MF_00008"/>
    </source>
</evidence>
<organism evidence="7 8">
    <name type="scientific">Candidatus Amphirhobacter heronislandensis</name>
    <dbReference type="NCBI Taxonomy" id="1732024"/>
    <lineage>
        <taxon>Bacteria</taxon>
        <taxon>Pseudomonadati</taxon>
        <taxon>Pseudomonadota</taxon>
        <taxon>Gammaproteobacteria</taxon>
        <taxon>Candidatus Tethybacterales</taxon>
        <taxon>Candidatus Tethybacteraceae</taxon>
        <taxon>Candidatus Amphirhobacter</taxon>
    </lineage>
</organism>